<evidence type="ECO:0000256" key="1">
    <source>
        <dbReference type="SAM" id="MobiDB-lite"/>
    </source>
</evidence>
<protein>
    <submittedName>
        <fullName evidence="2">Uncharacterized protein</fullName>
    </submittedName>
</protein>
<dbReference type="GeneID" id="62157433"/>
<accession>A0A9P6IBJ8</accession>
<proteinExistence type="predicted"/>
<dbReference type="AlphaFoldDB" id="A0A9P6IBJ8"/>
<sequence length="102" mass="10515">MPIIHHRGRCRSSPLKALALSGIVSGDDSRSVRPSARYMISNGASGQFTEFPRTTSSLRCSGIPATAVAMEEIKGTNVASTDVSRNASSGTSSSASLAPMTG</sequence>
<feature type="compositionally biased region" description="Low complexity" evidence="1">
    <location>
        <begin position="84"/>
        <end position="102"/>
    </location>
</feature>
<dbReference type="EMBL" id="JAATWM020000004">
    <property type="protein sequence ID" value="KAF9880598.1"/>
    <property type="molecule type" value="Genomic_DNA"/>
</dbReference>
<dbReference type="Proteomes" id="UP000781932">
    <property type="component" value="Unassembled WGS sequence"/>
</dbReference>
<dbReference type="RefSeq" id="XP_038750059.1">
    <property type="nucleotide sequence ID" value="XM_038884359.1"/>
</dbReference>
<comment type="caution">
    <text evidence="2">The sequence shown here is derived from an EMBL/GenBank/DDBJ whole genome shotgun (WGS) entry which is preliminary data.</text>
</comment>
<reference evidence="2" key="2">
    <citation type="submission" date="2020-11" db="EMBL/GenBank/DDBJ databases">
        <title>Whole genome sequencing of Colletotrichum sp.</title>
        <authorList>
            <person name="Li H."/>
        </authorList>
    </citation>
    <scope>NUCLEOTIDE SEQUENCE</scope>
    <source>
        <strain evidence="2">CkLH20</strain>
    </source>
</reference>
<organism evidence="2 3">
    <name type="scientific">Colletotrichum karsti</name>
    <dbReference type="NCBI Taxonomy" id="1095194"/>
    <lineage>
        <taxon>Eukaryota</taxon>
        <taxon>Fungi</taxon>
        <taxon>Dikarya</taxon>
        <taxon>Ascomycota</taxon>
        <taxon>Pezizomycotina</taxon>
        <taxon>Sordariomycetes</taxon>
        <taxon>Hypocreomycetidae</taxon>
        <taxon>Glomerellales</taxon>
        <taxon>Glomerellaceae</taxon>
        <taxon>Colletotrichum</taxon>
        <taxon>Colletotrichum boninense species complex</taxon>
    </lineage>
</organism>
<keyword evidence="3" id="KW-1185">Reference proteome</keyword>
<evidence type="ECO:0000313" key="3">
    <source>
        <dbReference type="Proteomes" id="UP000781932"/>
    </source>
</evidence>
<gene>
    <name evidence="2" type="ORF">CkaCkLH20_01640</name>
</gene>
<feature type="region of interest" description="Disordered" evidence="1">
    <location>
        <begin position="77"/>
        <end position="102"/>
    </location>
</feature>
<reference evidence="2" key="1">
    <citation type="submission" date="2020-03" db="EMBL/GenBank/DDBJ databases">
        <authorList>
            <person name="He L."/>
        </authorList>
    </citation>
    <scope>NUCLEOTIDE SEQUENCE</scope>
    <source>
        <strain evidence="2">CkLH20</strain>
    </source>
</reference>
<name>A0A9P6IBJ8_9PEZI</name>
<evidence type="ECO:0000313" key="2">
    <source>
        <dbReference type="EMBL" id="KAF9880598.1"/>
    </source>
</evidence>